<evidence type="ECO:0008006" key="9">
    <source>
        <dbReference type="Google" id="ProtNLM"/>
    </source>
</evidence>
<protein>
    <recommendedName>
        <fullName evidence="9">DUF4870 domain-containing protein</fullName>
    </recommendedName>
</protein>
<feature type="transmembrane region" description="Helical" evidence="6">
    <location>
        <begin position="64"/>
        <end position="83"/>
    </location>
</feature>
<gene>
    <name evidence="7" type="ORF">CH364_10490</name>
</gene>
<dbReference type="Proteomes" id="UP000232145">
    <property type="component" value="Unassembled WGS sequence"/>
</dbReference>
<dbReference type="Pfam" id="PF09685">
    <property type="entry name" value="MamF_MmsF"/>
    <property type="match status" value="1"/>
</dbReference>
<keyword evidence="5" id="KW-0175">Coiled coil</keyword>
<dbReference type="AlphaFoldDB" id="A0A2N0AJH7"/>
<evidence type="ECO:0000256" key="4">
    <source>
        <dbReference type="ARBA" id="ARBA00023136"/>
    </source>
</evidence>
<keyword evidence="8" id="KW-1185">Reference proteome</keyword>
<evidence type="ECO:0000313" key="8">
    <source>
        <dbReference type="Proteomes" id="UP000232145"/>
    </source>
</evidence>
<keyword evidence="2 6" id="KW-0812">Transmembrane</keyword>
<comment type="subcellular location">
    <subcellularLocation>
        <location evidence="1">Membrane</location>
        <topology evidence="1">Multi-pass membrane protein</topology>
    </subcellularLocation>
</comment>
<dbReference type="InterPro" id="IPR019109">
    <property type="entry name" value="MamF_MmsF"/>
</dbReference>
<evidence type="ECO:0000256" key="6">
    <source>
        <dbReference type="SAM" id="Phobius"/>
    </source>
</evidence>
<proteinExistence type="predicted"/>
<evidence type="ECO:0000256" key="3">
    <source>
        <dbReference type="ARBA" id="ARBA00022989"/>
    </source>
</evidence>
<evidence type="ECO:0000256" key="1">
    <source>
        <dbReference type="ARBA" id="ARBA00004141"/>
    </source>
</evidence>
<feature type="transmembrane region" description="Helical" evidence="6">
    <location>
        <begin position="30"/>
        <end position="52"/>
    </location>
</feature>
<sequence length="289" mass="33573">MSELELEQNQEERKWARRAHLSTILTYPMALLPFPFFISSLGAMVYPFVLWLSRNKSSYSAKQSLEAIYLQALLSLGFFGFGAKFSDDRVLLVFSYVLMAFLHVVFLGIAIYRTTIGKAHHYPFSFFPLLFSSNQTKENWNELKKKFEDKVEFSEYKSQMEKLDEFRSKTEKESKSLTDLTLQGLCTEYLHSLSDLRVKLAEDPLSYRKAKQFLNYFPETVSKILNQYNQLNSEVNSAESEKRKTELNSLLSEVIKTTEQVRNKLKADETLNLDVEITAMKKNIEFGGY</sequence>
<keyword evidence="3 6" id="KW-1133">Transmembrane helix</keyword>
<accession>A0A2N0AJH7</accession>
<comment type="caution">
    <text evidence="7">The sequence shown here is derived from an EMBL/GenBank/DDBJ whole genome shotgun (WGS) entry which is preliminary data.</text>
</comment>
<evidence type="ECO:0000256" key="5">
    <source>
        <dbReference type="SAM" id="Coils"/>
    </source>
</evidence>
<reference evidence="7 8" key="1">
    <citation type="submission" date="2017-07" db="EMBL/GenBank/DDBJ databases">
        <title>Leptospira spp. isolated from tropical soils.</title>
        <authorList>
            <person name="Thibeaux R."/>
            <person name="Iraola G."/>
            <person name="Ferres I."/>
            <person name="Bierque E."/>
            <person name="Girault D."/>
            <person name="Soupe-Gilbert M.-E."/>
            <person name="Picardeau M."/>
            <person name="Goarant C."/>
        </authorList>
    </citation>
    <scope>NUCLEOTIDE SEQUENCE [LARGE SCALE GENOMIC DNA]</scope>
    <source>
        <strain evidence="7 8">FH2-B-A1</strain>
    </source>
</reference>
<feature type="transmembrane region" description="Helical" evidence="6">
    <location>
        <begin position="89"/>
        <end position="112"/>
    </location>
</feature>
<dbReference type="EMBL" id="NPDX01000002">
    <property type="protein sequence ID" value="PJZ84444.1"/>
    <property type="molecule type" value="Genomic_DNA"/>
</dbReference>
<keyword evidence="4 6" id="KW-0472">Membrane</keyword>
<dbReference type="RefSeq" id="WP_100743855.1">
    <property type="nucleotide sequence ID" value="NZ_NPDW01000002.1"/>
</dbReference>
<name>A0A2N0AJH7_9LEPT</name>
<dbReference type="OrthoDB" id="322102at2"/>
<evidence type="ECO:0000256" key="2">
    <source>
        <dbReference type="ARBA" id="ARBA00022692"/>
    </source>
</evidence>
<evidence type="ECO:0000313" key="7">
    <source>
        <dbReference type="EMBL" id="PJZ84444.1"/>
    </source>
</evidence>
<feature type="coiled-coil region" evidence="5">
    <location>
        <begin position="221"/>
        <end position="248"/>
    </location>
</feature>
<organism evidence="7 8">
    <name type="scientific">Leptospira harrisiae</name>
    <dbReference type="NCBI Taxonomy" id="2023189"/>
    <lineage>
        <taxon>Bacteria</taxon>
        <taxon>Pseudomonadati</taxon>
        <taxon>Spirochaetota</taxon>
        <taxon>Spirochaetia</taxon>
        <taxon>Leptospirales</taxon>
        <taxon>Leptospiraceae</taxon>
        <taxon>Leptospira</taxon>
    </lineage>
</organism>